<evidence type="ECO:0000259" key="2">
    <source>
        <dbReference type="Pfam" id="PF07539"/>
    </source>
</evidence>
<dbReference type="GO" id="GO:0032040">
    <property type="term" value="C:small-subunit processome"/>
    <property type="evidence" value="ECO:0007669"/>
    <property type="project" value="TreeGrafter"/>
</dbReference>
<gene>
    <name evidence="5" type="ORF">MDA_GLEAN10021946</name>
</gene>
<sequence>MNNSSGKGYKQDAGSNEYYPADLQVAPTQDLRRKSKGVAAEETEEPAAGDDEELVEEDVPQDEPSQKKTTRRAATKILYGRMKNKTGSKTQGKSASGTRMAIVLRFLAGTQPEEIQIFLDLLFEPVKHFKNGECHSAVIQAVKDLDLSKVLPVGRQHGILNSLEIVLKNISHLISPYLPKILQILLCMTATVSHILDQREKIQLRFINPLKNLRRLGIKMVTDIFLDWESYQFGTEEIDAVFHGAVWPQISRLGTESQYSPTPLLKLISIWSRNARYFPFLAKQKPGHPECDILVNVFAILSAKNLSEATASIVMDIVDDLLTLPDFEPTETVSSLPVTGCVYTENTDGMDTTEATELPEPEAVELELVDEEEIEKRCKSLSDGNEEAGNPDPADCEETSPKETECVTKSFSSLPRNKEELERTIKNIQGAITGDILPRLHKCLASTTKREEEHKLIKSKVVNDEEVVRVPLAFAMVKLMQSLPPEVMETNLPSILLKVCALLKNRAQEIRDIARSTLAKIIEDLGVHYLQYILKELQTTLVRGYQVHVLTFTVNMLLHGLTYKLQVGDLDSCLDIMFSINLQIFNHELFGAIAEEKEVKQILSKVMEARRSKSYDSYEILGKFVGKDQVTKLILPLKEILQNTTSLKLARKVHETLRRIIAGLIINQEMTAESILLLSYGLVSENLPLLTEKEKNPAAPAPDPRLPPQSCLLLPPTPVRGGQKAVVSRKTNMHIFIESGLRLLHLSLKTSKIKSSSERVLEMLDPFVSLLIDCLGSMDVKVITGALQCLIWVLRFPLPSIETKAEQLTKHLFLLLKDYAKLGAARGQNFHMVVNCFKCVTILVKKVKSYQITEKQLQVLLAYAEEDIYDTSRQATAFGLLKAILSRKLLVPEIDDVMRKVSKLAISAQSEPVRVQCRQVFLKYILDYPLGDKLRPNLEFMLAQLNYEHETGRESALEMIAYLFDAFPQGLLHENCGMFFIPLCLMMVNDDSALCKKMASIAIKSLLSKINLEKKDFLFDMVTTWFGAKKSLSRQLAALVCGVFVESEGVAFERRLGTVLPVIEKEIDPENFEDIMEETKEKAADRLLFSFLTLISKLIKECNIIQFTKPSQTLGKIWSHVHAHLRHPHNWVWLTAAQIVGLLFASCQPEELIRKRNAKKTKRKLSEPVAVRFLASDLDQKMKSISLASCHQLHSKFLDQSQGEQVVKNLLFVAKVLYLLEHDSGDKQGQMKEGMEEQEAVAGGVAREAVEHEAHADGKAESDQEQNEEGKKEHSKPTTLLWLIQKLSRIAKLEAAYSPRNPLKRTCIYKFLGAVAMDLGVDKVKPYLPEIIAPLFRELNSTYSDQDPLLKNLSQEIIELLKKLVGLESFSLAFASVQKQAHEKRALRKKRKALEFVTNPDIATKKKLKKHKSKSEAKKRKIEFLRPGYKAKRQKSQSLKDLAMVE</sequence>
<dbReference type="InterPro" id="IPR016024">
    <property type="entry name" value="ARM-type_fold"/>
</dbReference>
<dbReference type="Proteomes" id="UP000010556">
    <property type="component" value="Unassembled WGS sequence"/>
</dbReference>
<dbReference type="PANTHER" id="PTHR17695">
    <property type="entry name" value="SMALL SUBUNIT PROCESSOME COMPONENT 20 HOMOLOG"/>
    <property type="match status" value="1"/>
</dbReference>
<evidence type="ECO:0000259" key="3">
    <source>
        <dbReference type="Pfam" id="PF20416"/>
    </source>
</evidence>
<dbReference type="EMBL" id="KB111329">
    <property type="protein sequence ID" value="ELK25977.1"/>
    <property type="molecule type" value="Genomic_DNA"/>
</dbReference>
<name>L5LIG4_MYODS</name>
<proteinExistence type="predicted"/>
<dbReference type="Pfam" id="PF07539">
    <property type="entry name" value="UTP20_N"/>
    <property type="match status" value="1"/>
</dbReference>
<dbReference type="PANTHER" id="PTHR17695:SF11">
    <property type="entry name" value="SMALL SUBUNIT PROCESSOME COMPONENT 20 HOMOLOG"/>
    <property type="match status" value="1"/>
</dbReference>
<organism evidence="5 6">
    <name type="scientific">Myotis davidii</name>
    <name type="common">David's myotis</name>
    <dbReference type="NCBI Taxonomy" id="225400"/>
    <lineage>
        <taxon>Eukaryota</taxon>
        <taxon>Metazoa</taxon>
        <taxon>Chordata</taxon>
        <taxon>Craniata</taxon>
        <taxon>Vertebrata</taxon>
        <taxon>Euteleostomi</taxon>
        <taxon>Mammalia</taxon>
        <taxon>Eutheria</taxon>
        <taxon>Laurasiatheria</taxon>
        <taxon>Chiroptera</taxon>
        <taxon>Yangochiroptera</taxon>
        <taxon>Vespertilionidae</taxon>
        <taxon>Myotis</taxon>
    </lineage>
</organism>
<dbReference type="InterPro" id="IPR057525">
    <property type="entry name" value="UTP20_C"/>
</dbReference>
<dbReference type="Pfam" id="PF23099">
    <property type="entry name" value="UTP20_C"/>
    <property type="match status" value="1"/>
</dbReference>
<feature type="region of interest" description="Disordered" evidence="1">
    <location>
        <begin position="378"/>
        <end position="411"/>
    </location>
</feature>
<dbReference type="InterPro" id="IPR052575">
    <property type="entry name" value="SSU_processome_comp_20"/>
</dbReference>
<keyword evidence="6" id="KW-1185">Reference proteome</keyword>
<dbReference type="eggNOG" id="KOG1823">
    <property type="taxonomic scope" value="Eukaryota"/>
</dbReference>
<reference evidence="6" key="1">
    <citation type="journal article" date="2013" name="Science">
        <title>Comparative analysis of bat genomes provides insight into the evolution of flight and immunity.</title>
        <authorList>
            <person name="Zhang G."/>
            <person name="Cowled C."/>
            <person name="Shi Z."/>
            <person name="Huang Z."/>
            <person name="Bishop-Lilly K.A."/>
            <person name="Fang X."/>
            <person name="Wynne J.W."/>
            <person name="Xiong Z."/>
            <person name="Baker M.L."/>
            <person name="Zhao W."/>
            <person name="Tachedjian M."/>
            <person name="Zhu Y."/>
            <person name="Zhou P."/>
            <person name="Jiang X."/>
            <person name="Ng J."/>
            <person name="Yang L."/>
            <person name="Wu L."/>
            <person name="Xiao J."/>
            <person name="Feng Y."/>
            <person name="Chen Y."/>
            <person name="Sun X."/>
            <person name="Zhang Y."/>
            <person name="Marsh G.A."/>
            <person name="Crameri G."/>
            <person name="Broder C.C."/>
            <person name="Frey K.G."/>
            <person name="Wang L.F."/>
            <person name="Wang J."/>
        </authorList>
    </citation>
    <scope>NUCLEOTIDE SEQUENCE [LARGE SCALE GENOMIC DNA]</scope>
</reference>
<feature type="domain" description="U3 small nucleolar RNA-associated protein 20 N-terminal" evidence="2">
    <location>
        <begin position="76"/>
        <end position="343"/>
    </location>
</feature>
<evidence type="ECO:0000313" key="6">
    <source>
        <dbReference type="Proteomes" id="UP000010556"/>
    </source>
</evidence>
<feature type="domain" description="U3 small nucleolar RNA-associated protein 20 C-terminal" evidence="4">
    <location>
        <begin position="1034"/>
        <end position="1423"/>
    </location>
</feature>
<feature type="compositionally biased region" description="Acidic residues" evidence="1">
    <location>
        <begin position="41"/>
        <end position="61"/>
    </location>
</feature>
<dbReference type="SUPFAM" id="SSF48371">
    <property type="entry name" value="ARM repeat"/>
    <property type="match status" value="1"/>
</dbReference>
<evidence type="ECO:0000256" key="1">
    <source>
        <dbReference type="SAM" id="MobiDB-lite"/>
    </source>
</evidence>
<dbReference type="InterPro" id="IPR011989">
    <property type="entry name" value="ARM-like"/>
</dbReference>
<dbReference type="GO" id="GO:0030686">
    <property type="term" value="C:90S preribosome"/>
    <property type="evidence" value="ECO:0007669"/>
    <property type="project" value="TreeGrafter"/>
</dbReference>
<dbReference type="Pfam" id="PF20416">
    <property type="entry name" value="UTP20"/>
    <property type="match status" value="1"/>
</dbReference>
<feature type="domain" description="U3 small nucleolar RNA-associated protein 20" evidence="3">
    <location>
        <begin position="463"/>
        <end position="683"/>
    </location>
</feature>
<evidence type="ECO:0000313" key="5">
    <source>
        <dbReference type="EMBL" id="ELK25977.1"/>
    </source>
</evidence>
<accession>L5LIG4</accession>
<dbReference type="InterPro" id="IPR011430">
    <property type="entry name" value="UTP20_N"/>
</dbReference>
<feature type="region of interest" description="Disordered" evidence="1">
    <location>
        <begin position="1250"/>
        <end position="1276"/>
    </location>
</feature>
<dbReference type="Gene3D" id="1.25.10.10">
    <property type="entry name" value="Leucine-rich Repeat Variant"/>
    <property type="match status" value="1"/>
</dbReference>
<evidence type="ECO:0000259" key="4">
    <source>
        <dbReference type="Pfam" id="PF23099"/>
    </source>
</evidence>
<dbReference type="InterPro" id="IPR046523">
    <property type="entry name" value="UTP20_dom"/>
</dbReference>
<protein>
    <submittedName>
        <fullName evidence="5">Small subunit processome component 20 like protein</fullName>
    </submittedName>
</protein>
<feature type="region of interest" description="Disordered" evidence="1">
    <location>
        <begin position="1"/>
        <end position="73"/>
    </location>
</feature>